<evidence type="ECO:0000313" key="4">
    <source>
        <dbReference type="Proteomes" id="UP001526201"/>
    </source>
</evidence>
<accession>A0ABT3CA28</accession>
<dbReference type="InterPro" id="IPR013228">
    <property type="entry name" value="PE-PPE_C"/>
</dbReference>
<dbReference type="Pfam" id="PF08237">
    <property type="entry name" value="PE-PPE"/>
    <property type="match status" value="1"/>
</dbReference>
<name>A0ABT3CA28_9MYCO</name>
<feature type="compositionally biased region" description="Low complexity" evidence="1">
    <location>
        <begin position="436"/>
        <end position="489"/>
    </location>
</feature>
<proteinExistence type="predicted"/>
<keyword evidence="4" id="KW-1185">Reference proteome</keyword>
<organism evidence="3 4">
    <name type="scientific">Mycolicibacterium komossense</name>
    <dbReference type="NCBI Taxonomy" id="1779"/>
    <lineage>
        <taxon>Bacteria</taxon>
        <taxon>Bacillati</taxon>
        <taxon>Actinomycetota</taxon>
        <taxon>Actinomycetes</taxon>
        <taxon>Mycobacteriales</taxon>
        <taxon>Mycobacteriaceae</taxon>
        <taxon>Mycolicibacterium</taxon>
    </lineage>
</organism>
<comment type="caution">
    <text evidence="3">The sequence shown here is derived from an EMBL/GenBank/DDBJ whole genome shotgun (WGS) entry which is preliminary data.</text>
</comment>
<reference evidence="3 4" key="1">
    <citation type="journal article" date="2022" name="BMC Genomics">
        <title>Comparative genome analysis of mycobacteria focusing on tRNA and non-coding RNA.</title>
        <authorList>
            <person name="Behra P.R.K."/>
            <person name="Pettersson B.M.F."/>
            <person name="Ramesh M."/>
            <person name="Das S."/>
            <person name="Dasgupta S."/>
            <person name="Kirsebom L.A."/>
        </authorList>
    </citation>
    <scope>NUCLEOTIDE SEQUENCE [LARGE SCALE GENOMIC DNA]</scope>
    <source>
        <strain evidence="3 4">DSM 44078</strain>
    </source>
</reference>
<dbReference type="InterPro" id="IPR029058">
    <property type="entry name" value="AB_hydrolase_fold"/>
</dbReference>
<gene>
    <name evidence="3" type="ORF">H7J73_09380</name>
</gene>
<evidence type="ECO:0000313" key="3">
    <source>
        <dbReference type="EMBL" id="MCV7226241.1"/>
    </source>
</evidence>
<evidence type="ECO:0000256" key="1">
    <source>
        <dbReference type="SAM" id="MobiDB-lite"/>
    </source>
</evidence>
<sequence>MGGPDYVRQHMQHAEVRLTGLRRGHATVRSLVVAVLALLAVAATSLAATITSAVTLSATALIVPGTGEPDPGSIANLETNAVRYYIVPGTTGHTAPCPANSCSPVGIPYIAQFWPFPIPGWGGLSGAKWNVSVASGVTNLQKELAALAPDPSAGDITIFGYSQGASVSSIEKSVLAASLTEAEKTHYSFVFIGNPERPNGGIFERLAALGTVPILDATFGLPSQTNTGIQTTDIAFQYDGVADFPEYPINLLADLNALAGFAYVHPSYLTPDGAATNPSSTALPDGYTYEELLAAQANPANRVQVGDTLYITIPTRTLPILDPLIALGQATGTSALVTPVVDLISPALRVLIDTGYDPNANPGVPTPFQLIPPINPVKLAGDLATATVQGVQTALADLGGAQSPTPSNPVPLIPPILTVTAPSNLTPSTAASRPLTASATARTVSTTGSGTRTITAAAASAASTGKAATSGAGHTAKASGAASKHSAQK</sequence>
<dbReference type="SUPFAM" id="SSF53474">
    <property type="entry name" value="alpha/beta-Hydrolases"/>
    <property type="match status" value="1"/>
</dbReference>
<dbReference type="EMBL" id="JACKTY010000020">
    <property type="protein sequence ID" value="MCV7226241.1"/>
    <property type="molecule type" value="Genomic_DNA"/>
</dbReference>
<dbReference type="Proteomes" id="UP001526201">
    <property type="component" value="Unassembled WGS sequence"/>
</dbReference>
<feature type="domain" description="PE-PPE" evidence="2">
    <location>
        <begin position="109"/>
        <end position="357"/>
    </location>
</feature>
<evidence type="ECO:0000259" key="2">
    <source>
        <dbReference type="Pfam" id="PF08237"/>
    </source>
</evidence>
<dbReference type="Gene3D" id="3.40.50.1820">
    <property type="entry name" value="alpha/beta hydrolase"/>
    <property type="match status" value="1"/>
</dbReference>
<protein>
    <submittedName>
        <fullName evidence="3">PE-PPE domain-containing protein</fullName>
    </submittedName>
</protein>
<feature type="region of interest" description="Disordered" evidence="1">
    <location>
        <begin position="424"/>
        <end position="489"/>
    </location>
</feature>